<dbReference type="Proteomes" id="UP000566819">
    <property type="component" value="Unassembled WGS sequence"/>
</dbReference>
<organism evidence="1 2">
    <name type="scientific">Cudoniella acicularis</name>
    <dbReference type="NCBI Taxonomy" id="354080"/>
    <lineage>
        <taxon>Eukaryota</taxon>
        <taxon>Fungi</taxon>
        <taxon>Dikarya</taxon>
        <taxon>Ascomycota</taxon>
        <taxon>Pezizomycotina</taxon>
        <taxon>Leotiomycetes</taxon>
        <taxon>Helotiales</taxon>
        <taxon>Tricladiaceae</taxon>
        <taxon>Cudoniella</taxon>
    </lineage>
</organism>
<reference evidence="1 2" key="1">
    <citation type="submission" date="2020-03" db="EMBL/GenBank/DDBJ databases">
        <title>Draft Genome Sequence of Cudoniella acicularis.</title>
        <authorList>
            <person name="Buettner E."/>
            <person name="Kellner H."/>
        </authorList>
    </citation>
    <scope>NUCLEOTIDE SEQUENCE [LARGE SCALE GENOMIC DNA]</scope>
    <source>
        <strain evidence="1 2">DSM 108380</strain>
    </source>
</reference>
<comment type="caution">
    <text evidence="1">The sequence shown here is derived from an EMBL/GenBank/DDBJ whole genome shotgun (WGS) entry which is preliminary data.</text>
</comment>
<dbReference type="EMBL" id="JAAMPI010001379">
    <property type="protein sequence ID" value="KAF4625432.1"/>
    <property type="molecule type" value="Genomic_DNA"/>
</dbReference>
<proteinExistence type="predicted"/>
<gene>
    <name evidence="1" type="ORF">G7Y89_g12735</name>
</gene>
<dbReference type="InterPro" id="IPR011008">
    <property type="entry name" value="Dimeric_a/b-barrel"/>
</dbReference>
<dbReference type="SUPFAM" id="SSF54909">
    <property type="entry name" value="Dimeric alpha+beta barrel"/>
    <property type="match status" value="1"/>
</dbReference>
<keyword evidence="2" id="KW-1185">Reference proteome</keyword>
<protein>
    <recommendedName>
        <fullName evidence="3">EthD domain-containing protein</fullName>
    </recommendedName>
</protein>
<evidence type="ECO:0000313" key="1">
    <source>
        <dbReference type="EMBL" id="KAF4625432.1"/>
    </source>
</evidence>
<name>A0A8H4RC23_9HELO</name>
<evidence type="ECO:0008006" key="3">
    <source>
        <dbReference type="Google" id="ProtNLM"/>
    </source>
</evidence>
<evidence type="ECO:0000313" key="2">
    <source>
        <dbReference type="Proteomes" id="UP000566819"/>
    </source>
</evidence>
<accession>A0A8H4RC23</accession>
<dbReference type="OrthoDB" id="2851338at2759"/>
<dbReference type="AlphaFoldDB" id="A0A8H4RC23"/>
<sequence>MASTISGPGILYVNSKIARTDLINEESYMKWYSEDHIPEIIETSAINSALRWKDVDPKANKPFLVMYPMKDIAFTQGEEFKKIRVHSDLLPNQGPIYDLADIDVRYYGLIQTYDPKGAKPEQDFDDWYRKEHLEMIAPTRGYLRTTRYKLLYYRTNAQSRELKGLPPRPEDKEVQAPPTWLAIHEFDTEDLDTKALMATADTEWSKGILGSIARMEALTYHHVASYGDGKFFHGQ</sequence>